<proteinExistence type="predicted"/>
<gene>
    <name evidence="2" type="ORF">EIP91_006446</name>
</gene>
<protein>
    <submittedName>
        <fullName evidence="2">Uncharacterized protein</fullName>
    </submittedName>
</protein>
<evidence type="ECO:0000313" key="3">
    <source>
        <dbReference type="Proteomes" id="UP000292702"/>
    </source>
</evidence>
<organism evidence="2 3">
    <name type="scientific">Steccherinum ochraceum</name>
    <dbReference type="NCBI Taxonomy" id="92696"/>
    <lineage>
        <taxon>Eukaryota</taxon>
        <taxon>Fungi</taxon>
        <taxon>Dikarya</taxon>
        <taxon>Basidiomycota</taxon>
        <taxon>Agaricomycotina</taxon>
        <taxon>Agaricomycetes</taxon>
        <taxon>Polyporales</taxon>
        <taxon>Steccherinaceae</taxon>
        <taxon>Steccherinum</taxon>
    </lineage>
</organism>
<feature type="compositionally biased region" description="Pro residues" evidence="1">
    <location>
        <begin position="101"/>
        <end position="120"/>
    </location>
</feature>
<dbReference type="EMBL" id="RWJN01000348">
    <property type="protein sequence ID" value="TCD62748.1"/>
    <property type="molecule type" value="Genomic_DNA"/>
</dbReference>
<reference evidence="2 3" key="1">
    <citation type="submission" date="2018-11" db="EMBL/GenBank/DDBJ databases">
        <title>Genome assembly of Steccherinum ochraceum LE-BIN_3174, the white-rot fungus of the Steccherinaceae family (The Residual Polyporoid clade, Polyporales, Basidiomycota).</title>
        <authorList>
            <person name="Fedorova T.V."/>
            <person name="Glazunova O.A."/>
            <person name="Landesman E.O."/>
            <person name="Moiseenko K.V."/>
            <person name="Psurtseva N.V."/>
            <person name="Savinova O.S."/>
            <person name="Shakhova N.V."/>
            <person name="Tyazhelova T.V."/>
            <person name="Vasina D.V."/>
        </authorList>
    </citation>
    <scope>NUCLEOTIDE SEQUENCE [LARGE SCALE GENOMIC DNA]</scope>
    <source>
        <strain evidence="2 3">LE-BIN_3174</strain>
    </source>
</reference>
<accession>A0A4R0RGF1</accession>
<name>A0A4R0RGF1_9APHY</name>
<keyword evidence="3" id="KW-1185">Reference proteome</keyword>
<evidence type="ECO:0000313" key="2">
    <source>
        <dbReference type="EMBL" id="TCD62748.1"/>
    </source>
</evidence>
<dbReference type="AlphaFoldDB" id="A0A4R0RGF1"/>
<evidence type="ECO:0000256" key="1">
    <source>
        <dbReference type="SAM" id="MobiDB-lite"/>
    </source>
</evidence>
<feature type="region of interest" description="Disordered" evidence="1">
    <location>
        <begin position="82"/>
        <end position="173"/>
    </location>
</feature>
<feature type="compositionally biased region" description="Polar residues" evidence="1">
    <location>
        <begin position="135"/>
        <end position="144"/>
    </location>
</feature>
<comment type="caution">
    <text evidence="2">The sequence shown here is derived from an EMBL/GenBank/DDBJ whole genome shotgun (WGS) entry which is preliminary data.</text>
</comment>
<sequence length="173" mass="18336">MVSQLSSQRLDLLSGLIFRDYSVTTFLRHTAPPTMRSTAVFAVLAAFASTAALAAPLSNHLTQRGDGLSYVVSRDVTETLDARATDSQWYNLPEKRMEQLPTPPPTPPPGAPPPPPPPAHVPVTQGPARLPALRPTSQQPTVPAQGTVAPPARPAPPLDSSGPARLPRLHPTS</sequence>
<dbReference type="Proteomes" id="UP000292702">
    <property type="component" value="Unassembled WGS sequence"/>
</dbReference>